<evidence type="ECO:0000313" key="2">
    <source>
        <dbReference type="EMBL" id="MBB3197293.1"/>
    </source>
</evidence>
<accession>A0ABR6H0H0</accession>
<name>A0ABR6H0H0_9BURK</name>
<keyword evidence="1" id="KW-0812">Transmembrane</keyword>
<gene>
    <name evidence="2" type="ORF">FHS28_004720</name>
</gene>
<organism evidence="2 3">
    <name type="scientific">Roseateles terrae</name>
    <dbReference type="NCBI Taxonomy" id="431060"/>
    <lineage>
        <taxon>Bacteria</taxon>
        <taxon>Pseudomonadati</taxon>
        <taxon>Pseudomonadota</taxon>
        <taxon>Betaproteobacteria</taxon>
        <taxon>Burkholderiales</taxon>
        <taxon>Sphaerotilaceae</taxon>
        <taxon>Roseateles</taxon>
    </lineage>
</organism>
<feature type="transmembrane region" description="Helical" evidence="1">
    <location>
        <begin position="31"/>
        <end position="53"/>
    </location>
</feature>
<evidence type="ECO:0000313" key="3">
    <source>
        <dbReference type="Proteomes" id="UP000574369"/>
    </source>
</evidence>
<dbReference type="Proteomes" id="UP000574369">
    <property type="component" value="Unassembled WGS sequence"/>
</dbReference>
<protein>
    <recommendedName>
        <fullName evidence="4">PH domain-containing protein</fullName>
    </recommendedName>
</protein>
<reference evidence="2 3" key="1">
    <citation type="submission" date="2020-08" db="EMBL/GenBank/DDBJ databases">
        <title>Genomic Encyclopedia of Type Strains, Phase III (KMG-III): the genomes of soil and plant-associated and newly described type strains.</title>
        <authorList>
            <person name="Whitman W."/>
        </authorList>
    </citation>
    <scope>NUCLEOTIDE SEQUENCE [LARGE SCALE GENOMIC DNA]</scope>
    <source>
        <strain evidence="2 3">CECT 7247</strain>
    </source>
</reference>
<dbReference type="EMBL" id="JACHXO010000011">
    <property type="protein sequence ID" value="MBB3197293.1"/>
    <property type="molecule type" value="Genomic_DNA"/>
</dbReference>
<dbReference type="RefSeq" id="WP_088454387.1">
    <property type="nucleotide sequence ID" value="NZ_JACHXO010000011.1"/>
</dbReference>
<sequence length="150" mass="15491">MGVLLVANVGVAAVAQWRTLGSVELQGLAQATVLPLALGALLVVIQALVVLAFPVRVLPDALQGFNLWGGYKTVKWGDIPEVSAGALMRMRYLKVPVPASPLPITVPLLLADLPGFLAAVETRAGPEHPLAVALRQEMGPAGGDGSKSDG</sequence>
<evidence type="ECO:0008006" key="4">
    <source>
        <dbReference type="Google" id="ProtNLM"/>
    </source>
</evidence>
<proteinExistence type="predicted"/>
<keyword evidence="1" id="KW-0472">Membrane</keyword>
<keyword evidence="3" id="KW-1185">Reference proteome</keyword>
<evidence type="ECO:0000256" key="1">
    <source>
        <dbReference type="SAM" id="Phobius"/>
    </source>
</evidence>
<keyword evidence="1" id="KW-1133">Transmembrane helix</keyword>
<comment type="caution">
    <text evidence="2">The sequence shown here is derived from an EMBL/GenBank/DDBJ whole genome shotgun (WGS) entry which is preliminary data.</text>
</comment>